<organism evidence="6 7">
    <name type="scientific">Mucor plumbeus</name>
    <dbReference type="NCBI Taxonomy" id="97098"/>
    <lineage>
        <taxon>Eukaryota</taxon>
        <taxon>Fungi</taxon>
        <taxon>Fungi incertae sedis</taxon>
        <taxon>Mucoromycota</taxon>
        <taxon>Mucoromycotina</taxon>
        <taxon>Mucoromycetes</taxon>
        <taxon>Mucorales</taxon>
        <taxon>Mucorineae</taxon>
        <taxon>Mucoraceae</taxon>
        <taxon>Mucor</taxon>
    </lineage>
</organism>
<dbReference type="PANTHER" id="PTHR48108:SF26">
    <property type="entry name" value="CBS DOMAIN-CONTAINING PROTEIN DDB_G0289609"/>
    <property type="match status" value="1"/>
</dbReference>
<dbReference type="EMBL" id="JAEPRC010000971">
    <property type="protein sequence ID" value="KAG2190423.1"/>
    <property type="molecule type" value="Genomic_DNA"/>
</dbReference>
<dbReference type="InterPro" id="IPR046342">
    <property type="entry name" value="CBS_dom_sf"/>
</dbReference>
<feature type="domain" description="CBS" evidence="5">
    <location>
        <begin position="300"/>
        <end position="355"/>
    </location>
</feature>
<feature type="domain" description="CBS" evidence="5">
    <location>
        <begin position="132"/>
        <end position="188"/>
    </location>
</feature>
<dbReference type="AlphaFoldDB" id="A0A8H7QEW2"/>
<comment type="caution">
    <text evidence="6">The sequence shown here is derived from an EMBL/GenBank/DDBJ whole genome shotgun (WGS) entry which is preliminary data.</text>
</comment>
<evidence type="ECO:0000259" key="5">
    <source>
        <dbReference type="PROSITE" id="PS51371"/>
    </source>
</evidence>
<keyword evidence="4" id="KW-0472">Membrane</keyword>
<keyword evidence="4" id="KW-0812">Transmembrane</keyword>
<evidence type="ECO:0000256" key="4">
    <source>
        <dbReference type="SAM" id="Phobius"/>
    </source>
</evidence>
<feature type="transmembrane region" description="Helical" evidence="4">
    <location>
        <begin position="599"/>
        <end position="618"/>
    </location>
</feature>
<evidence type="ECO:0000313" key="6">
    <source>
        <dbReference type="EMBL" id="KAG2190423.1"/>
    </source>
</evidence>
<accession>A0A8H7QEW2</accession>
<dbReference type="OrthoDB" id="418595at2759"/>
<dbReference type="SUPFAM" id="SSF54631">
    <property type="entry name" value="CBS-domain pair"/>
    <property type="match status" value="2"/>
</dbReference>
<keyword evidence="1" id="KW-0677">Repeat</keyword>
<dbReference type="Pfam" id="PF00571">
    <property type="entry name" value="CBS"/>
    <property type="match status" value="3"/>
</dbReference>
<keyword evidence="4" id="KW-1133">Transmembrane helix</keyword>
<evidence type="ECO:0000313" key="7">
    <source>
        <dbReference type="Proteomes" id="UP000650833"/>
    </source>
</evidence>
<dbReference type="InterPro" id="IPR000644">
    <property type="entry name" value="CBS_dom"/>
</dbReference>
<dbReference type="Pfam" id="PF00564">
    <property type="entry name" value="PB1"/>
    <property type="match status" value="1"/>
</dbReference>
<feature type="region of interest" description="Disordered" evidence="3">
    <location>
        <begin position="1"/>
        <end position="31"/>
    </location>
</feature>
<dbReference type="Proteomes" id="UP000650833">
    <property type="component" value="Unassembled WGS sequence"/>
</dbReference>
<name>A0A8H7QEW2_9FUNG</name>
<dbReference type="SMART" id="SM00116">
    <property type="entry name" value="CBS"/>
    <property type="match status" value="4"/>
</dbReference>
<dbReference type="SUPFAM" id="SSF54277">
    <property type="entry name" value="CAD &amp; PB1 domains"/>
    <property type="match status" value="1"/>
</dbReference>
<dbReference type="InterPro" id="IPR051462">
    <property type="entry name" value="CBS_domain-containing"/>
</dbReference>
<feature type="domain" description="CBS" evidence="5">
    <location>
        <begin position="65"/>
        <end position="123"/>
    </location>
</feature>
<dbReference type="CDD" id="cd17782">
    <property type="entry name" value="CBS_pair_MUG70_2"/>
    <property type="match status" value="1"/>
</dbReference>
<dbReference type="PANTHER" id="PTHR48108">
    <property type="entry name" value="CBS DOMAIN-CONTAINING PROTEIN CBSX2, CHLOROPLASTIC"/>
    <property type="match status" value="1"/>
</dbReference>
<sequence>MSSKKQTKVRAVESIENADSTGRQRQLKRDEAIRKKLEQDLLKKKGNSSRTLGKSKRIPGTVSALRPGQALTVKENMLVIESAQLMAAKRCDCVLVINDDDHLSGIFTAKDIAYRLVAENLDAKTTPVIDIMTKNPMCVTSDTSATEALNLMVSKGFRHLPVCNEEGDIFGLLDITKCLYGALEKMERAFGSSRILYDAMEGVEKEWAGTPAQLTEYMESLREKMSCPNLASVLDGTPPAEVKYRTNVRDIAIMMKELHTTAVLVQKHHNLAGIFTSKDIVLRVIAAGLNPENCTVVRVMTPNPDTATPDTTVLDALKLMNEGHYLNLPVLDSGIVTGMVDVLKLTYVTLEQMSGMEGKEGEGPMWGRFWDSFGAVDHAESSSQLSDTSSHHRSRSHISNTISPQPSTSLSQLKSYSDISPNESASMVNQSSTLMEAASDTFSFKFTSAGQKTHRVVCKPLYNELLEAVRVKLLPEHGDDVGDEEWLSMSYIDDEQDKVLISSDSDVIDAVHLALKLEQSNVKLFVLDQQLESSQTVNLTATAPPIITTAAPTTATNNGIKLEMIDTEDEADIKTPTLPQKPTKSKSSKKPSPAAKNDLLLPAAIGFLGVVIIGVFVLSKIQKDKQ</sequence>
<proteinExistence type="predicted"/>
<reference evidence="6" key="1">
    <citation type="submission" date="2020-12" db="EMBL/GenBank/DDBJ databases">
        <title>Metabolic potential, ecology and presence of endohyphal bacteria is reflected in genomic diversity of Mucoromycotina.</title>
        <authorList>
            <person name="Muszewska A."/>
            <person name="Okrasinska A."/>
            <person name="Steczkiewicz K."/>
            <person name="Drgas O."/>
            <person name="Orlowska M."/>
            <person name="Perlinska-Lenart U."/>
            <person name="Aleksandrzak-Piekarczyk T."/>
            <person name="Szatraj K."/>
            <person name="Zielenkiewicz U."/>
            <person name="Pilsyk S."/>
            <person name="Malc E."/>
            <person name="Mieczkowski P."/>
            <person name="Kruszewska J.S."/>
            <person name="Biernat P."/>
            <person name="Pawlowska J."/>
        </authorList>
    </citation>
    <scope>NUCLEOTIDE SEQUENCE</scope>
    <source>
        <strain evidence="6">CBS 226.32</strain>
    </source>
</reference>
<feature type="region of interest" description="Disordered" evidence="3">
    <location>
        <begin position="381"/>
        <end position="415"/>
    </location>
</feature>
<evidence type="ECO:0000256" key="2">
    <source>
        <dbReference type="PROSITE-ProRule" id="PRU00703"/>
    </source>
</evidence>
<keyword evidence="7" id="KW-1185">Reference proteome</keyword>
<protein>
    <recommendedName>
        <fullName evidence="5">CBS domain-containing protein</fullName>
    </recommendedName>
</protein>
<dbReference type="InterPro" id="IPR000270">
    <property type="entry name" value="PB1_dom"/>
</dbReference>
<dbReference type="Gene3D" id="3.10.580.10">
    <property type="entry name" value="CBS-domain"/>
    <property type="match status" value="2"/>
</dbReference>
<gene>
    <name evidence="6" type="ORF">INT46_000127</name>
</gene>
<evidence type="ECO:0000256" key="3">
    <source>
        <dbReference type="SAM" id="MobiDB-lite"/>
    </source>
</evidence>
<dbReference type="PROSITE" id="PS51371">
    <property type="entry name" value="CBS"/>
    <property type="match status" value="3"/>
</dbReference>
<feature type="compositionally biased region" description="Polar residues" evidence="3">
    <location>
        <begin position="404"/>
        <end position="415"/>
    </location>
</feature>
<keyword evidence="2" id="KW-0129">CBS domain</keyword>
<dbReference type="SMART" id="SM00666">
    <property type="entry name" value="PB1"/>
    <property type="match status" value="1"/>
</dbReference>
<evidence type="ECO:0000256" key="1">
    <source>
        <dbReference type="ARBA" id="ARBA00022737"/>
    </source>
</evidence>
<feature type="region of interest" description="Disordered" evidence="3">
    <location>
        <begin position="571"/>
        <end position="594"/>
    </location>
</feature>
<dbReference type="CDD" id="cd17781">
    <property type="entry name" value="CBS_pair_MUG70_1"/>
    <property type="match status" value="1"/>
</dbReference>